<dbReference type="SMART" id="SM00256">
    <property type="entry name" value="FBOX"/>
    <property type="match status" value="1"/>
</dbReference>
<dbReference type="SUPFAM" id="SSF81383">
    <property type="entry name" value="F-box domain"/>
    <property type="match status" value="1"/>
</dbReference>
<gene>
    <name evidence="2" type="ORF">TWF730_004407</name>
</gene>
<proteinExistence type="predicted"/>
<feature type="domain" description="F-box" evidence="1">
    <location>
        <begin position="5"/>
        <end position="45"/>
    </location>
</feature>
<organism evidence="2 3">
    <name type="scientific">Orbilia blumenaviensis</name>
    <dbReference type="NCBI Taxonomy" id="1796055"/>
    <lineage>
        <taxon>Eukaryota</taxon>
        <taxon>Fungi</taxon>
        <taxon>Dikarya</taxon>
        <taxon>Ascomycota</taxon>
        <taxon>Pezizomycotina</taxon>
        <taxon>Orbiliomycetes</taxon>
        <taxon>Orbiliales</taxon>
        <taxon>Orbiliaceae</taxon>
        <taxon>Orbilia</taxon>
    </lineage>
</organism>
<evidence type="ECO:0000313" key="2">
    <source>
        <dbReference type="EMBL" id="KAK6331325.1"/>
    </source>
</evidence>
<dbReference type="AlphaFoldDB" id="A0AAV9TYD8"/>
<dbReference type="InterPro" id="IPR036047">
    <property type="entry name" value="F-box-like_dom_sf"/>
</dbReference>
<sequence>MMMVLPIEIQYHILECADWQQQPVLGQVCSNWRRFLLSSPTVILNRYELHSEDGPLFHRIVSHLTNFTQHTVLPDGGRSKNVIQPCNIDFDRSVVTFFSRTALPELKEPFTVSTLATGFFADDPIIHPSDNLSTCFQPGAGYLQFFSKHRNCLANGVQVGLRRVSSNNPTVKEYIRSLTLDIADARTYFTWPTDFLNASVLSMTTRFRKGGFAFLSFRVECYDDIPEDTRTRFPSRVTNTDLRMGWT</sequence>
<accession>A0AAV9TYD8</accession>
<evidence type="ECO:0000313" key="3">
    <source>
        <dbReference type="Proteomes" id="UP001373714"/>
    </source>
</evidence>
<dbReference type="EMBL" id="JAVHNS010000018">
    <property type="protein sequence ID" value="KAK6331325.1"/>
    <property type="molecule type" value="Genomic_DNA"/>
</dbReference>
<keyword evidence="3" id="KW-1185">Reference proteome</keyword>
<dbReference type="Proteomes" id="UP001373714">
    <property type="component" value="Unassembled WGS sequence"/>
</dbReference>
<protein>
    <recommendedName>
        <fullName evidence="1">F-box domain-containing protein</fullName>
    </recommendedName>
</protein>
<reference evidence="2 3" key="1">
    <citation type="submission" date="2019-10" db="EMBL/GenBank/DDBJ databases">
        <authorList>
            <person name="Palmer J.M."/>
        </authorList>
    </citation>
    <scope>NUCLEOTIDE SEQUENCE [LARGE SCALE GENOMIC DNA]</scope>
    <source>
        <strain evidence="2 3">TWF730</strain>
    </source>
</reference>
<comment type="caution">
    <text evidence="2">The sequence shown here is derived from an EMBL/GenBank/DDBJ whole genome shotgun (WGS) entry which is preliminary data.</text>
</comment>
<evidence type="ECO:0000259" key="1">
    <source>
        <dbReference type="SMART" id="SM00256"/>
    </source>
</evidence>
<dbReference type="InterPro" id="IPR001810">
    <property type="entry name" value="F-box_dom"/>
</dbReference>
<name>A0AAV9TYD8_9PEZI</name>